<evidence type="ECO:0000256" key="1">
    <source>
        <dbReference type="ARBA" id="ARBA00001946"/>
    </source>
</evidence>
<dbReference type="PROSITE" id="PS50883">
    <property type="entry name" value="EAL"/>
    <property type="match status" value="1"/>
</dbReference>
<dbReference type="GO" id="GO:0071732">
    <property type="term" value="P:cellular response to nitric oxide"/>
    <property type="evidence" value="ECO:0007669"/>
    <property type="project" value="UniProtKB-ARBA"/>
</dbReference>
<dbReference type="GO" id="GO:0006355">
    <property type="term" value="P:regulation of DNA-templated transcription"/>
    <property type="evidence" value="ECO:0007669"/>
    <property type="project" value="InterPro"/>
</dbReference>
<keyword evidence="3" id="KW-0973">c-di-GMP</keyword>
<dbReference type="EC" id="3.1.4.52" evidence="2"/>
<dbReference type="Pfam" id="PF00563">
    <property type="entry name" value="EAL"/>
    <property type="match status" value="1"/>
</dbReference>
<comment type="catalytic activity">
    <reaction evidence="4">
        <text>3',3'-c-di-GMP + H2O = 5'-phosphoguanylyl(3'-&gt;5')guanosine + H(+)</text>
        <dbReference type="Rhea" id="RHEA:24902"/>
        <dbReference type="ChEBI" id="CHEBI:15377"/>
        <dbReference type="ChEBI" id="CHEBI:15378"/>
        <dbReference type="ChEBI" id="CHEBI:58754"/>
        <dbReference type="ChEBI" id="CHEBI:58805"/>
        <dbReference type="EC" id="3.1.4.52"/>
    </reaction>
    <physiologicalReaction direction="left-to-right" evidence="4">
        <dbReference type="Rhea" id="RHEA:24903"/>
    </physiologicalReaction>
</comment>
<feature type="domain" description="PAS" evidence="6">
    <location>
        <begin position="634"/>
        <end position="704"/>
    </location>
</feature>
<dbReference type="Pfam" id="PF00990">
    <property type="entry name" value="GGDEF"/>
    <property type="match status" value="1"/>
</dbReference>
<organism evidence="10 11">
    <name type="scientific">Thioalbus denitrificans</name>
    <dbReference type="NCBI Taxonomy" id="547122"/>
    <lineage>
        <taxon>Bacteria</taxon>
        <taxon>Pseudomonadati</taxon>
        <taxon>Pseudomonadota</taxon>
        <taxon>Gammaproteobacteria</taxon>
        <taxon>Chromatiales</taxon>
        <taxon>Ectothiorhodospiraceae</taxon>
        <taxon>Thioalbus</taxon>
    </lineage>
</organism>
<feature type="domain" description="EAL" evidence="8">
    <location>
        <begin position="1051"/>
        <end position="1305"/>
    </location>
</feature>
<proteinExistence type="predicted"/>
<feature type="domain" description="PAS" evidence="6">
    <location>
        <begin position="82"/>
        <end position="152"/>
    </location>
</feature>
<dbReference type="SUPFAM" id="SSF141868">
    <property type="entry name" value="EAL domain-like"/>
    <property type="match status" value="1"/>
</dbReference>
<dbReference type="Proteomes" id="UP000252707">
    <property type="component" value="Unassembled WGS sequence"/>
</dbReference>
<sequence length="1311" mass="146109">MSQTRPRLTPLNIALGYGLLAALWIFISDGLILELADGTAHLHRLQTLKGWAFVGVTAILLFLVINRLQRQLVRSRRELAASEAHYRNLVENVSDAVAVLDARGIIHYQNPSSETLLGYHPGDLEGRDVFEIIHPEDQPRARARLEALVAHPGSRTSLELRLLRHDHAWAPVEAAARSDLHTDGRIEIAVVSRDISDRLRVQREVEQHQADLESLLRLSGELASSSEFDRIASRALQTAARLLGLDTCALMQPGPDGDTLVARQVLGWPAEHVNRIVLSSGEGISSHVLHTRRPATVLDYSREQRFTAPPAVLEHGMRSALAVPMLAEEEVTGVLVGHTRAVRQFTEREIALLQTVANQTALTLRNADARAALSASEARHRSLVEQLQEGIFRTDAKGRATFLNPAWETITGFPVAEALGQCIFNFTPWRERTANKRRFYALLTGESAEMRDEIRFRTRDGSPRWIQVHARRIEDETGAVIGCTGTLVDISEQRRLKHSLEESEARLRSLINATPDIICFKDGDGRWLEANAADLDLFELESVDYRNHTDIELAGFSPAYRKYFEACVLSDDRAWRHGAPSRGEERITRADGVEKVYDVIKVPLYDPDGSRRGLVVLGRDVTEQSRALEALSESERRYRQIFENNSAIKLLIDPADLTIVDANPAAAEFYGYPLERLRGMRMAEINPLSREAIEAEKARARSESRPLHFRHRLASGEMRTIQAHVGQVEVDGRELDYAIIQDVTDRQRAEEQLRLAARVFESTNEGVVVTDTDGIILTVNNAFERITGYGAAEVKGQNPRILKSDRHDELFYRTLWENILTTGQWQGEIWNRRKSGEIYPEWLTISAVRDTAGETTHFVGVFADISAIKESEQQLEHLAHHDPLTGLPNRLLFNARLAHALQRARREQSQVAVLFLDLDRFKNVNDSLGHPAGDRLIQAVAGRLVGCVRDQDTVARLGGDEITIIAEDIRHSRDAAAVAQKVLEAFARPFALDDQEVYITASMGVSLFPDDGGEVATLVKNADAAMYRAKAQGRNNYQFYTAELTTMAFERLALESSLRRALERGELVLHYQPQVACGDGRITGLEALVRWRHPEMGLVAPGRFIPIAEETGLIIPLGAWVLEAACRQAHVWHTAGHPGLTLSVNLSARQFQQPDLVETVERILAETGLEAGTLELELTESAFTDNAEEAVRSLHRLKALGVTLAIDDFGTGYSSLSQIKQFPIDRLKIDKSFVDDIPHDADDMTITRAIIALGRSLQMEVVAEGVETEAQRAFLEAEGCDTLQGFLFSTPVPAEAFGELLQREAAENKPV</sequence>
<dbReference type="Gene3D" id="3.30.70.270">
    <property type="match status" value="1"/>
</dbReference>
<dbReference type="SMART" id="SM00267">
    <property type="entry name" value="GGDEF"/>
    <property type="match status" value="1"/>
</dbReference>
<feature type="transmembrane region" description="Helical" evidence="5">
    <location>
        <begin position="48"/>
        <end position="68"/>
    </location>
</feature>
<dbReference type="InterPro" id="IPR000160">
    <property type="entry name" value="GGDEF_dom"/>
</dbReference>
<feature type="domain" description="PAS" evidence="6">
    <location>
        <begin position="752"/>
        <end position="798"/>
    </location>
</feature>
<dbReference type="InterPro" id="IPR043128">
    <property type="entry name" value="Rev_trsase/Diguanyl_cyclase"/>
</dbReference>
<dbReference type="InterPro" id="IPR052155">
    <property type="entry name" value="Biofilm_reg_signaling"/>
</dbReference>
<comment type="caution">
    <text evidence="10">The sequence shown here is derived from an EMBL/GenBank/DDBJ whole genome shotgun (WGS) entry which is preliminary data.</text>
</comment>
<dbReference type="PROSITE" id="PS50113">
    <property type="entry name" value="PAC"/>
    <property type="match status" value="3"/>
</dbReference>
<feature type="domain" description="GGDEF" evidence="9">
    <location>
        <begin position="909"/>
        <end position="1042"/>
    </location>
</feature>
<dbReference type="InterPro" id="IPR029787">
    <property type="entry name" value="Nucleotide_cyclase"/>
</dbReference>
<dbReference type="InterPro" id="IPR035919">
    <property type="entry name" value="EAL_sf"/>
</dbReference>
<evidence type="ECO:0000256" key="2">
    <source>
        <dbReference type="ARBA" id="ARBA00012282"/>
    </source>
</evidence>
<evidence type="ECO:0000259" key="8">
    <source>
        <dbReference type="PROSITE" id="PS50883"/>
    </source>
</evidence>
<dbReference type="InterPro" id="IPR000014">
    <property type="entry name" value="PAS"/>
</dbReference>
<feature type="domain" description="PAC" evidence="7">
    <location>
        <begin position="581"/>
        <end position="633"/>
    </location>
</feature>
<dbReference type="OrthoDB" id="7053140at2"/>
<feature type="domain" description="PAC" evidence="7">
    <location>
        <begin position="825"/>
        <end position="877"/>
    </location>
</feature>
<dbReference type="InterPro" id="IPR029016">
    <property type="entry name" value="GAF-like_dom_sf"/>
</dbReference>
<evidence type="ECO:0000313" key="10">
    <source>
        <dbReference type="EMBL" id="RCX26374.1"/>
    </source>
</evidence>
<dbReference type="NCBIfam" id="TIGR00254">
    <property type="entry name" value="GGDEF"/>
    <property type="match status" value="1"/>
</dbReference>
<evidence type="ECO:0000256" key="5">
    <source>
        <dbReference type="SAM" id="Phobius"/>
    </source>
</evidence>
<dbReference type="InterPro" id="IPR013656">
    <property type="entry name" value="PAS_4"/>
</dbReference>
<keyword evidence="5" id="KW-0472">Membrane</keyword>
<dbReference type="SUPFAM" id="SSF55785">
    <property type="entry name" value="PYP-like sensor domain (PAS domain)"/>
    <property type="match status" value="5"/>
</dbReference>
<dbReference type="InterPro" id="IPR013767">
    <property type="entry name" value="PAS_fold"/>
</dbReference>
<keyword evidence="11" id="KW-1185">Reference proteome</keyword>
<dbReference type="PANTHER" id="PTHR44757">
    <property type="entry name" value="DIGUANYLATE CYCLASE DGCP"/>
    <property type="match status" value="1"/>
</dbReference>
<gene>
    <name evidence="10" type="ORF">DFQ59_11084</name>
</gene>
<dbReference type="NCBIfam" id="TIGR00229">
    <property type="entry name" value="sensory_box"/>
    <property type="match status" value="5"/>
</dbReference>
<dbReference type="InterPro" id="IPR000700">
    <property type="entry name" value="PAS-assoc_C"/>
</dbReference>
<keyword evidence="5" id="KW-1133">Transmembrane helix</keyword>
<evidence type="ECO:0000259" key="7">
    <source>
        <dbReference type="PROSITE" id="PS50113"/>
    </source>
</evidence>
<dbReference type="InterPro" id="IPR001633">
    <property type="entry name" value="EAL_dom"/>
</dbReference>
<accession>A0A369C3C0</accession>
<comment type="cofactor">
    <cofactor evidence="1">
        <name>Mg(2+)</name>
        <dbReference type="ChEBI" id="CHEBI:18420"/>
    </cofactor>
</comment>
<dbReference type="SUPFAM" id="SSF55073">
    <property type="entry name" value="Nucleotide cyclase"/>
    <property type="match status" value="1"/>
</dbReference>
<dbReference type="SMART" id="SM00065">
    <property type="entry name" value="GAF"/>
    <property type="match status" value="1"/>
</dbReference>
<dbReference type="CDD" id="cd00130">
    <property type="entry name" value="PAS"/>
    <property type="match status" value="5"/>
</dbReference>
<dbReference type="SMART" id="SM00052">
    <property type="entry name" value="EAL"/>
    <property type="match status" value="1"/>
</dbReference>
<dbReference type="InterPro" id="IPR035965">
    <property type="entry name" value="PAS-like_dom_sf"/>
</dbReference>
<dbReference type="Pfam" id="PF08448">
    <property type="entry name" value="PAS_4"/>
    <property type="match status" value="3"/>
</dbReference>
<protein>
    <recommendedName>
        <fullName evidence="2">cyclic-guanylate-specific phosphodiesterase</fullName>
        <ecNumber evidence="2">3.1.4.52</ecNumber>
    </recommendedName>
</protein>
<dbReference type="EMBL" id="QPJY01000010">
    <property type="protein sequence ID" value="RCX26374.1"/>
    <property type="molecule type" value="Genomic_DNA"/>
</dbReference>
<evidence type="ECO:0000256" key="3">
    <source>
        <dbReference type="ARBA" id="ARBA00022636"/>
    </source>
</evidence>
<dbReference type="SUPFAM" id="SSF55781">
    <property type="entry name" value="GAF domain-like"/>
    <property type="match status" value="1"/>
</dbReference>
<feature type="transmembrane region" description="Helical" evidence="5">
    <location>
        <begin position="12"/>
        <end position="36"/>
    </location>
</feature>
<dbReference type="InterPro" id="IPR001610">
    <property type="entry name" value="PAC"/>
</dbReference>
<dbReference type="Pfam" id="PF01590">
    <property type="entry name" value="GAF"/>
    <property type="match status" value="1"/>
</dbReference>
<evidence type="ECO:0000313" key="11">
    <source>
        <dbReference type="Proteomes" id="UP000252707"/>
    </source>
</evidence>
<evidence type="ECO:0000256" key="4">
    <source>
        <dbReference type="ARBA" id="ARBA00051114"/>
    </source>
</evidence>
<dbReference type="PROSITE" id="PS50887">
    <property type="entry name" value="GGDEF"/>
    <property type="match status" value="1"/>
</dbReference>
<reference evidence="10 11" key="1">
    <citation type="submission" date="2018-07" db="EMBL/GenBank/DDBJ databases">
        <title>Genomic Encyclopedia of Type Strains, Phase IV (KMG-IV): sequencing the most valuable type-strain genomes for metagenomic binning, comparative biology and taxonomic classification.</title>
        <authorList>
            <person name="Goeker M."/>
        </authorList>
    </citation>
    <scope>NUCLEOTIDE SEQUENCE [LARGE SCALE GENOMIC DNA]</scope>
    <source>
        <strain evidence="10 11">DSM 26407</strain>
    </source>
</reference>
<dbReference type="Pfam" id="PF13426">
    <property type="entry name" value="PAS_9"/>
    <property type="match status" value="1"/>
</dbReference>
<dbReference type="CDD" id="cd01948">
    <property type="entry name" value="EAL"/>
    <property type="match status" value="1"/>
</dbReference>
<evidence type="ECO:0000259" key="9">
    <source>
        <dbReference type="PROSITE" id="PS50887"/>
    </source>
</evidence>
<dbReference type="PROSITE" id="PS50112">
    <property type="entry name" value="PAS"/>
    <property type="match status" value="4"/>
</dbReference>
<dbReference type="Pfam" id="PF00989">
    <property type="entry name" value="PAS"/>
    <property type="match status" value="1"/>
</dbReference>
<feature type="domain" description="PAC" evidence="7">
    <location>
        <begin position="450"/>
        <end position="502"/>
    </location>
</feature>
<dbReference type="Gene3D" id="3.30.450.20">
    <property type="entry name" value="PAS domain"/>
    <property type="match status" value="5"/>
</dbReference>
<dbReference type="InterPro" id="IPR003018">
    <property type="entry name" value="GAF"/>
</dbReference>
<dbReference type="SMART" id="SM00086">
    <property type="entry name" value="PAC"/>
    <property type="match status" value="4"/>
</dbReference>
<dbReference type="Gene3D" id="3.20.20.450">
    <property type="entry name" value="EAL domain"/>
    <property type="match status" value="1"/>
</dbReference>
<dbReference type="CDD" id="cd01949">
    <property type="entry name" value="GGDEF"/>
    <property type="match status" value="1"/>
</dbReference>
<dbReference type="FunFam" id="3.30.70.270:FF:000001">
    <property type="entry name" value="Diguanylate cyclase domain protein"/>
    <property type="match status" value="1"/>
</dbReference>
<dbReference type="SMART" id="SM00091">
    <property type="entry name" value="PAS"/>
    <property type="match status" value="5"/>
</dbReference>
<dbReference type="GO" id="GO:0071111">
    <property type="term" value="F:cyclic-guanylate-specific phosphodiesterase activity"/>
    <property type="evidence" value="ECO:0007669"/>
    <property type="project" value="UniProtKB-EC"/>
</dbReference>
<evidence type="ECO:0000259" key="6">
    <source>
        <dbReference type="PROSITE" id="PS50112"/>
    </source>
</evidence>
<dbReference type="FunFam" id="3.20.20.450:FF:000001">
    <property type="entry name" value="Cyclic di-GMP phosphodiesterase yahA"/>
    <property type="match status" value="1"/>
</dbReference>
<keyword evidence="5" id="KW-0812">Transmembrane</keyword>
<dbReference type="Gene3D" id="3.30.450.40">
    <property type="match status" value="1"/>
</dbReference>
<feature type="domain" description="PAS" evidence="6">
    <location>
        <begin position="376"/>
        <end position="421"/>
    </location>
</feature>
<dbReference type="PANTHER" id="PTHR44757:SF2">
    <property type="entry name" value="BIOFILM ARCHITECTURE MAINTENANCE PROTEIN MBAA"/>
    <property type="match status" value="1"/>
</dbReference>
<dbReference type="RefSeq" id="WP_114280789.1">
    <property type="nucleotide sequence ID" value="NZ_QPJY01000010.1"/>
</dbReference>
<name>A0A369C3C0_9GAMM</name>